<dbReference type="GO" id="GO:0035251">
    <property type="term" value="F:UDP-glucosyltransferase activity"/>
    <property type="evidence" value="ECO:0007669"/>
    <property type="project" value="TreeGrafter"/>
</dbReference>
<comment type="similarity">
    <text evidence="1 4">Belongs to the UDP-glycosyltransferase family.</text>
</comment>
<dbReference type="InterPro" id="IPR002213">
    <property type="entry name" value="UDP_glucos_trans"/>
</dbReference>
<reference evidence="7" key="1">
    <citation type="submission" date="2020-07" db="EMBL/GenBank/DDBJ databases">
        <title>Genome sequence and genetic diversity analysis of an under-domesticated orphan crop, white fonio (Digitaria exilis).</title>
        <authorList>
            <person name="Bennetzen J.L."/>
            <person name="Chen S."/>
            <person name="Ma X."/>
            <person name="Wang X."/>
            <person name="Yssel A.E.J."/>
            <person name="Chaluvadi S.R."/>
            <person name="Johnson M."/>
            <person name="Gangashetty P."/>
            <person name="Hamidou F."/>
            <person name="Sanogo M.D."/>
            <person name="Zwaenepoel A."/>
            <person name="Wallace J."/>
            <person name="Van De Peer Y."/>
            <person name="Van Deynze A."/>
        </authorList>
    </citation>
    <scope>NUCLEOTIDE SEQUENCE</scope>
    <source>
        <tissue evidence="7">Leaves</tissue>
    </source>
</reference>
<dbReference type="EC" id="2.4.1.-" evidence="5"/>
<dbReference type="PANTHER" id="PTHR48047">
    <property type="entry name" value="GLYCOSYLTRANSFERASE"/>
    <property type="match status" value="1"/>
</dbReference>
<dbReference type="PANTHER" id="PTHR48047:SF107">
    <property type="entry name" value="UDP-GLYCOSYLTRANSFERASE 92A1-LIKE"/>
    <property type="match status" value="1"/>
</dbReference>
<proteinExistence type="inferred from homology"/>
<dbReference type="FunFam" id="3.40.50.2000:FF:000064">
    <property type="entry name" value="Glycosyltransferase"/>
    <property type="match status" value="1"/>
</dbReference>
<dbReference type="Proteomes" id="UP000636709">
    <property type="component" value="Unassembled WGS sequence"/>
</dbReference>
<dbReference type="InterPro" id="IPR058980">
    <property type="entry name" value="Glyco_transf_N"/>
</dbReference>
<dbReference type="InterPro" id="IPR035595">
    <property type="entry name" value="UDP_glycos_trans_CS"/>
</dbReference>
<dbReference type="CDD" id="cd03784">
    <property type="entry name" value="GT1_Gtf-like"/>
    <property type="match status" value="1"/>
</dbReference>
<protein>
    <recommendedName>
        <fullName evidence="5">Glycosyltransferase</fullName>
        <ecNumber evidence="5">2.4.1.-</ecNumber>
    </recommendedName>
</protein>
<keyword evidence="2 4" id="KW-0328">Glycosyltransferase</keyword>
<evidence type="ECO:0000256" key="1">
    <source>
        <dbReference type="ARBA" id="ARBA00009995"/>
    </source>
</evidence>
<sequence length="586" mass="63243">MASMGKRGKLLLFCLKTTTAQMKIEVAQQLLHLASSGRRRRGRGHPAANSQRAPTTAFLALHGLPAVGLGSGEAAGTSRMLAPPHRTAHKHTSFASMASKATTRTKHVVLFPFPGQGHLAGFLAIARLLVHELPHAAVTLVSTPRNVAALRSSLPAESSSSIGFHALPFVPADHGLPPTCESLSSLPISAFINLLEAFETLEPAFDDFVSHLRRDGDVCIVADVFVSWTANVARRHGCAHAVFVSCGAFGTAIYHALWSHMPSLPPFDSDDGTLRLPEHPGVAIHRTQLSPGFLLRGEQSHRRMAFYQRITRHGHRTDAVLANTVEALEPTGLAMMRRALGTKVPVWPIGPLVRGGDTTMMATDSPETDDEAVLRWLDMQPPSSVLYISFGSQNTIQPSQMMELAAALESTGRPFVWAIRPPVGFDIAGEFRDDVWLPEGFAARALADGRGVLVRGWAPQVRILGHGATGAFLSHCGWNSVLESLTHGVPVIGWPLGAEQFYNASMLEHEWGVCVEVARGNLPTSAVVGRAKLAEAVEAVMGDTPESAAMRRRVAEVQQVMRSAWAEDGGSSRTAMHEFLRAMHLK</sequence>
<dbReference type="PROSITE" id="PS00375">
    <property type="entry name" value="UDPGT"/>
    <property type="match status" value="1"/>
</dbReference>
<dbReference type="SUPFAM" id="SSF53756">
    <property type="entry name" value="UDP-Glycosyltransferase/glycogen phosphorylase"/>
    <property type="match status" value="1"/>
</dbReference>
<evidence type="ECO:0000256" key="4">
    <source>
        <dbReference type="RuleBase" id="RU003718"/>
    </source>
</evidence>
<accession>A0A835EAP4</accession>
<dbReference type="AlphaFoldDB" id="A0A835EAP4"/>
<gene>
    <name evidence="7" type="ORF">HU200_044964</name>
</gene>
<dbReference type="Pfam" id="PF00201">
    <property type="entry name" value="UDPGT"/>
    <property type="match status" value="1"/>
</dbReference>
<dbReference type="Pfam" id="PF26168">
    <property type="entry name" value="Glyco_transf_N"/>
    <property type="match status" value="1"/>
</dbReference>
<evidence type="ECO:0000256" key="2">
    <source>
        <dbReference type="ARBA" id="ARBA00022676"/>
    </source>
</evidence>
<comment type="caution">
    <text evidence="7">The sequence shown here is derived from an EMBL/GenBank/DDBJ whole genome shotgun (WGS) entry which is preliminary data.</text>
</comment>
<evidence type="ECO:0000259" key="6">
    <source>
        <dbReference type="Pfam" id="PF26168"/>
    </source>
</evidence>
<dbReference type="Gene3D" id="3.40.50.2000">
    <property type="entry name" value="Glycogen Phosphorylase B"/>
    <property type="match status" value="2"/>
</dbReference>
<evidence type="ECO:0000256" key="3">
    <source>
        <dbReference type="ARBA" id="ARBA00022679"/>
    </source>
</evidence>
<organism evidence="7 8">
    <name type="scientific">Digitaria exilis</name>
    <dbReference type="NCBI Taxonomy" id="1010633"/>
    <lineage>
        <taxon>Eukaryota</taxon>
        <taxon>Viridiplantae</taxon>
        <taxon>Streptophyta</taxon>
        <taxon>Embryophyta</taxon>
        <taxon>Tracheophyta</taxon>
        <taxon>Spermatophyta</taxon>
        <taxon>Magnoliopsida</taxon>
        <taxon>Liliopsida</taxon>
        <taxon>Poales</taxon>
        <taxon>Poaceae</taxon>
        <taxon>PACMAD clade</taxon>
        <taxon>Panicoideae</taxon>
        <taxon>Panicodae</taxon>
        <taxon>Paniceae</taxon>
        <taxon>Anthephorinae</taxon>
        <taxon>Digitaria</taxon>
    </lineage>
</organism>
<dbReference type="FunFam" id="3.40.50.2000:FF:000103">
    <property type="entry name" value="Glycosyltransferase"/>
    <property type="match status" value="1"/>
</dbReference>
<dbReference type="OrthoDB" id="5835829at2759"/>
<evidence type="ECO:0000256" key="5">
    <source>
        <dbReference type="RuleBase" id="RU362057"/>
    </source>
</evidence>
<evidence type="ECO:0000313" key="7">
    <source>
        <dbReference type="EMBL" id="KAF8683106.1"/>
    </source>
</evidence>
<feature type="domain" description="Glycosyltransferase N-terminal" evidence="6">
    <location>
        <begin position="108"/>
        <end position="253"/>
    </location>
</feature>
<evidence type="ECO:0000313" key="8">
    <source>
        <dbReference type="Proteomes" id="UP000636709"/>
    </source>
</evidence>
<dbReference type="EMBL" id="JACEFO010002103">
    <property type="protein sequence ID" value="KAF8683106.1"/>
    <property type="molecule type" value="Genomic_DNA"/>
</dbReference>
<keyword evidence="3 4" id="KW-0808">Transferase</keyword>
<keyword evidence="8" id="KW-1185">Reference proteome</keyword>
<name>A0A835EAP4_9POAL</name>